<gene>
    <name evidence="8" type="ORF">ODALV1_LOCUS7068</name>
</gene>
<evidence type="ECO:0000256" key="1">
    <source>
        <dbReference type="ARBA" id="ARBA00004141"/>
    </source>
</evidence>
<evidence type="ECO:0000313" key="9">
    <source>
        <dbReference type="Proteomes" id="UP001642540"/>
    </source>
</evidence>
<evidence type="ECO:0000259" key="7">
    <source>
        <dbReference type="Pfam" id="PF00520"/>
    </source>
</evidence>
<evidence type="ECO:0000256" key="6">
    <source>
        <dbReference type="SAM" id="Phobius"/>
    </source>
</evidence>
<evidence type="ECO:0000256" key="3">
    <source>
        <dbReference type="ARBA" id="ARBA00022989"/>
    </source>
</evidence>
<dbReference type="InterPro" id="IPR005821">
    <property type="entry name" value="Ion_trans_dom"/>
</dbReference>
<sequence length="1027" mass="112503">MASAGAVMGSRASRHKIIAQSQATTESCGGGGAGLYHSSGKRGSHNNEPSDDNFRTSLESGLQDDDDFEDEGEIKKRMMPFFKKFWPHLDKEKRHSTVDLGSERDEQIIEDPGGSLPSINPTWFGRPVEEVDPFIFDDTFCVISQKYSRHYIYRFSCSKSLYLLGPLNPIRRFAIFVITHRWFDILIILTILANCVTLAMIQNKFEVDGVTKVVPAYDYYTDRIEYAFLAIYIMEMVLKIIAKGFVINKYSYLRNRWNMLDFIVVISGLVTTAIGDDNKEAGNLEVLRTFRVLRAVKTISILPGLRMMINALLSSVVQLLEVMALTLFCLMIFALFALEVYMGKLRQKCVIIKGGPLDPNNTPIYPDDPLRDKLWSEWIHDPDNWKRRADAFPEDEPIPCGNDSTTRTCGDGYTCLGMLGENPDDGWTSFDNFFKSMLTTFQLITLDYWERLYDLVLSTSGPWSVLFFVMVVFLGSFYLLNLMLAVVAMSYEAEATNQDQGPLTKHQKLSMVRHASTFSFDDLTKLNICKMTYYRKRTPSERELIAKKLRHSSLGKRKPRRAIRRRAISKGSEQRLGSLANTSVGTPRVVSTAGSICGESICGVSTGGGGGGTTVISGGISPTCSVPPSTITVPPTSCSILSASSPRGSNNSKRGSSPGVENPQTLSTSVTVSTLKEKRKRSSSSGSSGSAKPRKQKQRTAKSSSRPTSGDSRLTSDGGAMDLAGGGGGGAGGNNCSAAGTSLTPVQGGGVRVSGRVKVVNSGDGDRFILDTGDGDDANNMNLGDAIFSLLGLRMNMGAEEMKKLGSMNSVTGSILTDNTLSKELVEVDVTGDETGAVAIDIGEPGQPAVVVSPPPPDPDEDGGGHDENASDAASESSAEIDVTTALASKNGEVLTKGRTVMRQFRKLSLVLKTRLKPIVNHCLFEAFITICIIFNTVLLAMEHHGQTQELEEWLRKGNNVFMAVFTAECIIKLLALQQEFFQVGWNIFDIFIVGISYLDIIIETVLNLSVMRGMRLVNEMFIILEK</sequence>
<reference evidence="8 9" key="1">
    <citation type="submission" date="2024-08" db="EMBL/GenBank/DDBJ databases">
        <authorList>
            <person name="Cucini C."/>
            <person name="Frati F."/>
        </authorList>
    </citation>
    <scope>NUCLEOTIDE SEQUENCE [LARGE SCALE GENOMIC DNA]</scope>
</reference>
<dbReference type="Pfam" id="PF00520">
    <property type="entry name" value="Ion_trans"/>
    <property type="match status" value="2"/>
</dbReference>
<feature type="transmembrane region" description="Helical" evidence="6">
    <location>
        <begin position="984"/>
        <end position="1007"/>
    </location>
</feature>
<evidence type="ECO:0000256" key="2">
    <source>
        <dbReference type="ARBA" id="ARBA00022692"/>
    </source>
</evidence>
<evidence type="ECO:0000256" key="5">
    <source>
        <dbReference type="SAM" id="MobiDB-lite"/>
    </source>
</evidence>
<accession>A0ABP1Q3Z7</accession>
<feature type="region of interest" description="Disordered" evidence="5">
    <location>
        <begin position="635"/>
        <end position="726"/>
    </location>
</feature>
<name>A0ABP1Q3Z7_9HEXA</name>
<dbReference type="PANTHER" id="PTHR10037">
    <property type="entry name" value="VOLTAGE-GATED CATION CHANNEL CALCIUM AND SODIUM"/>
    <property type="match status" value="1"/>
</dbReference>
<keyword evidence="9" id="KW-1185">Reference proteome</keyword>
<proteinExistence type="predicted"/>
<feature type="transmembrane region" description="Helical" evidence="6">
    <location>
        <begin position="465"/>
        <end position="491"/>
    </location>
</feature>
<feature type="region of interest" description="Disordered" evidence="5">
    <location>
        <begin position="1"/>
        <end position="68"/>
    </location>
</feature>
<keyword evidence="2 6" id="KW-0812">Transmembrane</keyword>
<protein>
    <recommendedName>
        <fullName evidence="7">Ion transport domain-containing protein</fullName>
    </recommendedName>
</protein>
<feature type="transmembrane region" description="Helical" evidence="6">
    <location>
        <begin position="961"/>
        <end position="978"/>
    </location>
</feature>
<evidence type="ECO:0000256" key="4">
    <source>
        <dbReference type="ARBA" id="ARBA00023136"/>
    </source>
</evidence>
<feature type="compositionally biased region" description="Low complexity" evidence="5">
    <location>
        <begin position="665"/>
        <end position="674"/>
    </location>
</feature>
<evidence type="ECO:0000313" key="8">
    <source>
        <dbReference type="EMBL" id="CAL8088478.1"/>
    </source>
</evidence>
<comment type="caution">
    <text evidence="8">The sequence shown here is derived from an EMBL/GenBank/DDBJ whole genome shotgun (WGS) entry which is preliminary data.</text>
</comment>
<feature type="domain" description="Ion transport" evidence="7">
    <location>
        <begin position="924"/>
        <end position="1018"/>
    </location>
</feature>
<dbReference type="InterPro" id="IPR043203">
    <property type="entry name" value="VGCC_Ca_Na"/>
</dbReference>
<feature type="domain" description="Ion transport" evidence="7">
    <location>
        <begin position="180"/>
        <end position="495"/>
    </location>
</feature>
<feature type="transmembrane region" description="Helical" evidence="6">
    <location>
        <begin position="258"/>
        <end position="275"/>
    </location>
</feature>
<dbReference type="InterPro" id="IPR027359">
    <property type="entry name" value="Volt_channel_dom_sf"/>
</dbReference>
<feature type="compositionally biased region" description="Polar residues" evidence="5">
    <location>
        <begin position="640"/>
        <end position="655"/>
    </location>
</feature>
<feature type="transmembrane region" description="Helical" evidence="6">
    <location>
        <begin position="316"/>
        <end position="338"/>
    </location>
</feature>
<keyword evidence="3 6" id="KW-1133">Transmembrane helix</keyword>
<organism evidence="8 9">
    <name type="scientific">Orchesella dallaii</name>
    <dbReference type="NCBI Taxonomy" id="48710"/>
    <lineage>
        <taxon>Eukaryota</taxon>
        <taxon>Metazoa</taxon>
        <taxon>Ecdysozoa</taxon>
        <taxon>Arthropoda</taxon>
        <taxon>Hexapoda</taxon>
        <taxon>Collembola</taxon>
        <taxon>Entomobryomorpha</taxon>
        <taxon>Entomobryoidea</taxon>
        <taxon>Orchesellidae</taxon>
        <taxon>Orchesellinae</taxon>
        <taxon>Orchesella</taxon>
    </lineage>
</organism>
<dbReference type="EMBL" id="CAXLJM020000022">
    <property type="protein sequence ID" value="CAL8088478.1"/>
    <property type="molecule type" value="Genomic_DNA"/>
</dbReference>
<feature type="transmembrane region" description="Helical" evidence="6">
    <location>
        <begin position="919"/>
        <end position="941"/>
    </location>
</feature>
<dbReference type="SUPFAM" id="SSF81324">
    <property type="entry name" value="Voltage-gated potassium channels"/>
    <property type="match status" value="2"/>
</dbReference>
<feature type="region of interest" description="Disordered" evidence="5">
    <location>
        <begin position="844"/>
        <end position="878"/>
    </location>
</feature>
<feature type="transmembrane region" description="Helical" evidence="6">
    <location>
        <begin position="226"/>
        <end position="246"/>
    </location>
</feature>
<keyword evidence="4 6" id="KW-0472">Membrane</keyword>
<dbReference type="Gene3D" id="1.10.287.70">
    <property type="match status" value="1"/>
</dbReference>
<dbReference type="Proteomes" id="UP001642540">
    <property type="component" value="Unassembled WGS sequence"/>
</dbReference>
<dbReference type="PANTHER" id="PTHR10037:SF62">
    <property type="entry name" value="SODIUM CHANNEL PROTEIN 60E"/>
    <property type="match status" value="1"/>
</dbReference>
<dbReference type="Gene3D" id="1.20.120.350">
    <property type="entry name" value="Voltage-gated potassium channels. Chain C"/>
    <property type="match status" value="2"/>
</dbReference>
<comment type="subcellular location">
    <subcellularLocation>
        <location evidence="1">Membrane</location>
        <topology evidence="1">Multi-pass membrane protein</topology>
    </subcellularLocation>
</comment>
<feature type="compositionally biased region" description="Polar residues" evidence="5">
    <location>
        <begin position="701"/>
        <end position="715"/>
    </location>
</feature>
<feature type="transmembrane region" description="Helical" evidence="6">
    <location>
        <begin position="182"/>
        <end position="201"/>
    </location>
</feature>